<protein>
    <submittedName>
        <fullName evidence="2">Uncharacterized protein</fullName>
    </submittedName>
</protein>
<reference evidence="2 3" key="1">
    <citation type="submission" date="2023-07" db="EMBL/GenBank/DDBJ databases">
        <title>Comparative genomics of wheat-associated soil bacteria to identify genetic determinants of phenazine resistance.</title>
        <authorList>
            <person name="Mouncey N."/>
        </authorList>
    </citation>
    <scope>NUCLEOTIDE SEQUENCE [LARGE SCALE GENOMIC DNA]</scope>
    <source>
        <strain evidence="2 3">W2I7</strain>
    </source>
</reference>
<proteinExistence type="predicted"/>
<dbReference type="EMBL" id="JAUSXK010000001">
    <property type="protein sequence ID" value="MDQ0644242.1"/>
    <property type="molecule type" value="Genomic_DNA"/>
</dbReference>
<sequence>MSVTVSSTHEVDSDEIRTALDYYWDNEWTDGLPVVPVTESYLAEFLATVTRDPNEVLFTVAHLNRSITVRLAALNAALAGCRPEYLPVVIAAWESVAKEPHPARGIWQSTTGTAPFLVVNGPVRGEIDINSRGNIFGSGFRSNATIGRAVRLGLINVFGLNPHGLDQATQGNPSKYTAVIGENEEQSPWPSFALEHGFDADDSVATMFVIRSVVHIEARHTMVPEQLALDFVDTICRTGALIHEYTSTLLVLVPEHAAMFANAGWSKDDLRAFIFENAVRDREDLARVGKEALSNKTRWRLPANHPDSTSDTASSTDTPDRVRLLSHPTNVQIIVAGADNAGVSAVVEVFTLNPPRAIPFSSTKIEA</sequence>
<gene>
    <name evidence="2" type="ORF">QFZ46_002402</name>
</gene>
<keyword evidence="3" id="KW-1185">Reference proteome</keyword>
<dbReference type="RefSeq" id="WP_307361772.1">
    <property type="nucleotide sequence ID" value="NZ_JAUSXK010000001.1"/>
</dbReference>
<evidence type="ECO:0000313" key="2">
    <source>
        <dbReference type="EMBL" id="MDQ0644242.1"/>
    </source>
</evidence>
<feature type="compositionally biased region" description="Low complexity" evidence="1">
    <location>
        <begin position="306"/>
        <end position="317"/>
    </location>
</feature>
<name>A0ABU0PBF9_9MICO</name>
<comment type="caution">
    <text evidence="2">The sequence shown here is derived from an EMBL/GenBank/DDBJ whole genome shotgun (WGS) entry which is preliminary data.</text>
</comment>
<evidence type="ECO:0000256" key="1">
    <source>
        <dbReference type="SAM" id="MobiDB-lite"/>
    </source>
</evidence>
<accession>A0ABU0PBF9</accession>
<feature type="region of interest" description="Disordered" evidence="1">
    <location>
        <begin position="298"/>
        <end position="322"/>
    </location>
</feature>
<organism evidence="2 3">
    <name type="scientific">Microbacterium murale</name>
    <dbReference type="NCBI Taxonomy" id="1081040"/>
    <lineage>
        <taxon>Bacteria</taxon>
        <taxon>Bacillati</taxon>
        <taxon>Actinomycetota</taxon>
        <taxon>Actinomycetes</taxon>
        <taxon>Micrococcales</taxon>
        <taxon>Microbacteriaceae</taxon>
        <taxon>Microbacterium</taxon>
    </lineage>
</organism>
<evidence type="ECO:0000313" key="3">
    <source>
        <dbReference type="Proteomes" id="UP001239085"/>
    </source>
</evidence>
<dbReference type="Proteomes" id="UP001239085">
    <property type="component" value="Unassembled WGS sequence"/>
</dbReference>